<keyword evidence="2" id="KW-1185">Reference proteome</keyword>
<dbReference type="RefSeq" id="WP_028726852.1">
    <property type="nucleotide sequence ID" value="NZ_AUAE01000010.1"/>
</dbReference>
<sequence>MKATLFSANLKTPRAISLESLAELIKDSSKAKHIIALQDELCYTMPGIIINSSKRRWKNNSFFNISVYRNPERKVNYFLLLKY</sequence>
<dbReference type="AlphaFoldDB" id="A0A0F5IQE2"/>
<gene>
    <name evidence="1" type="ORF">HMPREF1536_04996</name>
</gene>
<dbReference type="EMBL" id="AQHW01000029">
    <property type="protein sequence ID" value="KKB47352.1"/>
    <property type="molecule type" value="Genomic_DNA"/>
</dbReference>
<proteinExistence type="predicted"/>
<protein>
    <submittedName>
        <fullName evidence="1">Uncharacterized protein</fullName>
    </submittedName>
</protein>
<dbReference type="HOGENOM" id="CLU_2539516_0_0_10"/>
<evidence type="ECO:0000313" key="2">
    <source>
        <dbReference type="Proteomes" id="UP000033035"/>
    </source>
</evidence>
<reference evidence="1 2" key="1">
    <citation type="submission" date="2013-04" db="EMBL/GenBank/DDBJ databases">
        <title>The Genome Sequence of Parabacteroides gordonii DSM 23371.</title>
        <authorList>
            <consortium name="The Broad Institute Genomics Platform"/>
            <person name="Earl A."/>
            <person name="Ward D."/>
            <person name="Feldgarden M."/>
            <person name="Gevers D."/>
            <person name="Martens E."/>
            <person name="Sakamoto M."/>
            <person name="Benno Y."/>
            <person name="Suzuki N."/>
            <person name="Matsunaga N."/>
            <person name="Koshihara K."/>
            <person name="Seki M."/>
            <person name="Komiya H."/>
            <person name="Walker B."/>
            <person name="Young S."/>
            <person name="Zeng Q."/>
            <person name="Gargeya S."/>
            <person name="Fitzgerald M."/>
            <person name="Haas B."/>
            <person name="Abouelleil A."/>
            <person name="Allen A.W."/>
            <person name="Alvarado L."/>
            <person name="Arachchi H.M."/>
            <person name="Berlin A.M."/>
            <person name="Chapman S.B."/>
            <person name="Gainer-Dewar J."/>
            <person name="Goldberg J."/>
            <person name="Griggs A."/>
            <person name="Gujja S."/>
            <person name="Hansen M."/>
            <person name="Howarth C."/>
            <person name="Imamovic A."/>
            <person name="Ireland A."/>
            <person name="Larimer J."/>
            <person name="McCowan C."/>
            <person name="Murphy C."/>
            <person name="Pearson M."/>
            <person name="Poon T.W."/>
            <person name="Priest M."/>
            <person name="Roberts A."/>
            <person name="Saif S."/>
            <person name="Shea T."/>
            <person name="Sisk P."/>
            <person name="Sykes S."/>
            <person name="Wortman J."/>
            <person name="Nusbaum C."/>
            <person name="Birren B."/>
        </authorList>
    </citation>
    <scope>NUCLEOTIDE SEQUENCE [LARGE SCALE GENOMIC DNA]</scope>
    <source>
        <strain evidence="1 2">MS-1</strain>
    </source>
</reference>
<comment type="caution">
    <text evidence="1">The sequence shown here is derived from an EMBL/GenBank/DDBJ whole genome shotgun (WGS) entry which is preliminary data.</text>
</comment>
<dbReference type="Proteomes" id="UP000033035">
    <property type="component" value="Unassembled WGS sequence"/>
</dbReference>
<accession>A0A0F5IQE2</accession>
<organism evidence="1 2">
    <name type="scientific">Parabacteroides gordonii MS-1 = DSM 23371</name>
    <dbReference type="NCBI Taxonomy" id="1203610"/>
    <lineage>
        <taxon>Bacteria</taxon>
        <taxon>Pseudomonadati</taxon>
        <taxon>Bacteroidota</taxon>
        <taxon>Bacteroidia</taxon>
        <taxon>Bacteroidales</taxon>
        <taxon>Tannerellaceae</taxon>
        <taxon>Parabacteroides</taxon>
    </lineage>
</organism>
<dbReference type="PATRIC" id="fig|1203610.3.peg.5095"/>
<evidence type="ECO:0000313" key="1">
    <source>
        <dbReference type="EMBL" id="KKB47352.1"/>
    </source>
</evidence>
<name>A0A0F5IQE2_9BACT</name>